<protein>
    <recommendedName>
        <fullName evidence="11">Palmitoyltransferase PFA4</fullName>
        <ecNumber evidence="11">2.3.1.225</ecNumber>
    </recommendedName>
    <alternativeName>
        <fullName evidence="11">Protein S-acyltransferase</fullName>
        <shortName evidence="11">PAT</shortName>
    </alternativeName>
    <alternativeName>
        <fullName evidence="11">Protein fatty acyltransferase 4</fullName>
    </alternativeName>
</protein>
<feature type="transmembrane region" description="Helical" evidence="11 12">
    <location>
        <begin position="187"/>
        <end position="207"/>
    </location>
</feature>
<feature type="region of interest" description="Disordered" evidence="13">
    <location>
        <begin position="466"/>
        <end position="507"/>
    </location>
</feature>
<feature type="compositionally biased region" description="Acidic residues" evidence="13">
    <location>
        <begin position="466"/>
        <end position="476"/>
    </location>
</feature>
<proteinExistence type="inferred from homology"/>
<evidence type="ECO:0000256" key="3">
    <source>
        <dbReference type="ARBA" id="ARBA00022692"/>
    </source>
</evidence>
<evidence type="ECO:0000313" key="16">
    <source>
        <dbReference type="Proteomes" id="UP000076874"/>
    </source>
</evidence>
<keyword evidence="7 11" id="KW-0564">Palmitate</keyword>
<dbReference type="PANTHER" id="PTHR12246">
    <property type="entry name" value="PALMITOYLTRANSFERASE ZDHHC16"/>
    <property type="match status" value="1"/>
</dbReference>
<feature type="compositionally biased region" description="Low complexity" evidence="13">
    <location>
        <begin position="94"/>
        <end position="133"/>
    </location>
</feature>
<comment type="similarity">
    <text evidence="11">Belongs to the DHHC palmitoyltransferase family. PFA4 subfamily.</text>
</comment>
<keyword evidence="6 11" id="KW-0472">Membrane</keyword>
<dbReference type="Proteomes" id="UP000076874">
    <property type="component" value="Unassembled WGS sequence"/>
</dbReference>
<name>A0A167VLS1_9HYPO</name>
<feature type="domain" description="Palmitoyltransferase DHHC" evidence="14">
    <location>
        <begin position="138"/>
        <end position="265"/>
    </location>
</feature>
<keyword evidence="5 11" id="KW-1133">Transmembrane helix</keyword>
<feature type="compositionally biased region" description="Acidic residues" evidence="13">
    <location>
        <begin position="495"/>
        <end position="504"/>
    </location>
</feature>
<dbReference type="EC" id="2.3.1.225" evidence="11"/>
<evidence type="ECO:0000256" key="7">
    <source>
        <dbReference type="ARBA" id="ARBA00023139"/>
    </source>
</evidence>
<dbReference type="EMBL" id="AZHD01000006">
    <property type="protein sequence ID" value="OAA62767.1"/>
    <property type="molecule type" value="Genomic_DNA"/>
</dbReference>
<evidence type="ECO:0000256" key="5">
    <source>
        <dbReference type="ARBA" id="ARBA00022989"/>
    </source>
</evidence>
<organism evidence="15 16">
    <name type="scientific">Niveomyces insectorum RCEF 264</name>
    <dbReference type="NCBI Taxonomy" id="1081102"/>
    <lineage>
        <taxon>Eukaryota</taxon>
        <taxon>Fungi</taxon>
        <taxon>Dikarya</taxon>
        <taxon>Ascomycota</taxon>
        <taxon>Pezizomycotina</taxon>
        <taxon>Sordariomycetes</taxon>
        <taxon>Hypocreomycetidae</taxon>
        <taxon>Hypocreales</taxon>
        <taxon>Cordycipitaceae</taxon>
        <taxon>Niveomyces</taxon>
    </lineage>
</organism>
<comment type="subcellular location">
    <subcellularLocation>
        <location evidence="11">Endoplasmic reticulum membrane</location>
        <topology evidence="11">Multi-pass membrane protein</topology>
    </subcellularLocation>
    <subcellularLocation>
        <location evidence="1">Membrane</location>
        <topology evidence="1">Multi-pass membrane protein</topology>
    </subcellularLocation>
</comment>
<evidence type="ECO:0000256" key="13">
    <source>
        <dbReference type="SAM" id="MobiDB-lite"/>
    </source>
</evidence>
<dbReference type="InterPro" id="IPR001594">
    <property type="entry name" value="Palmitoyltrfase_DHHC"/>
</dbReference>
<comment type="caution">
    <text evidence="15">The sequence shown here is derived from an EMBL/GenBank/DDBJ whole genome shotgun (WGS) entry which is preliminary data.</text>
</comment>
<dbReference type="PROSITE" id="PS50216">
    <property type="entry name" value="DHHC"/>
    <property type="match status" value="1"/>
</dbReference>
<keyword evidence="8 11" id="KW-0449">Lipoprotein</keyword>
<dbReference type="InterPro" id="IPR033682">
    <property type="entry name" value="PFA4"/>
</dbReference>
<evidence type="ECO:0000256" key="6">
    <source>
        <dbReference type="ARBA" id="ARBA00023136"/>
    </source>
</evidence>
<gene>
    <name evidence="11" type="primary">PFA4</name>
    <name evidence="15" type="ORF">SPI_04307</name>
</gene>
<keyword evidence="9 11" id="KW-0012">Acyltransferase</keyword>
<evidence type="ECO:0000256" key="1">
    <source>
        <dbReference type="ARBA" id="ARBA00004141"/>
    </source>
</evidence>
<dbReference type="InterPro" id="IPR039859">
    <property type="entry name" value="PFA4/ZDH16/20/ERF2-like"/>
</dbReference>
<comment type="catalytic activity">
    <reaction evidence="10 11 12">
        <text>L-cysteinyl-[protein] + hexadecanoyl-CoA = S-hexadecanoyl-L-cysteinyl-[protein] + CoA</text>
        <dbReference type="Rhea" id="RHEA:36683"/>
        <dbReference type="Rhea" id="RHEA-COMP:10131"/>
        <dbReference type="Rhea" id="RHEA-COMP:11032"/>
        <dbReference type="ChEBI" id="CHEBI:29950"/>
        <dbReference type="ChEBI" id="CHEBI:57287"/>
        <dbReference type="ChEBI" id="CHEBI:57379"/>
        <dbReference type="ChEBI" id="CHEBI:74151"/>
        <dbReference type="EC" id="2.3.1.225"/>
    </reaction>
</comment>
<comment type="domain">
    <text evidence="11 12">The DHHC domain is required for palmitoyltransferase activity.</text>
</comment>
<dbReference type="OrthoDB" id="331948at2759"/>
<keyword evidence="3 11" id="KW-0812">Transmembrane</keyword>
<evidence type="ECO:0000256" key="4">
    <source>
        <dbReference type="ARBA" id="ARBA00022824"/>
    </source>
</evidence>
<sequence length="528" mass="58540">MTTIKTGPSKLGMHLLAIPAAVLIITFLGYSSQWFFANAATYLEPGPLSTTECTVFNTLLCCLWWSYFRACTVDPGRYTFDEPGPSGDAVAQNAAAETATTATTTTASRPSSRPHASSVVSSRSSDSSSHAPTATSTVRWCKKCDAPKPRRAHHCRHCRRCIPKMDHHCPWTGNCVSMQTFPHFLRFVVFTNLSLWTLAVLLARRFYSLYDQRHLPAYLGPTLPQLVHMTVLGLVCGATTLALGLMLYTTVHAWVFNTTMIEGWEIDRHEAVVDRYSTTASDGGWWDEHDDNSSSSSSSEEDEDGYRRTKARRASAALRVRVEFPYDLGFFDNMAQAMGTRNVLWWFCPLASGPRVAPGGTGTGWDWPENGFNNRTGMWPPPDPEKLRHAAARSEWARHERRETTRAMVYASGRDGEQPPGATVEDEKAAFQARQAADFRRRRQQQMADEAEAAAATAAIADDDVDNSSDAFEEGMDGERGWMNADGDRLRDYGVDEDAEDDDNVPLAQLLQRRTTTGAKAAKGQKAQ</sequence>
<evidence type="ECO:0000313" key="15">
    <source>
        <dbReference type="EMBL" id="OAA62767.1"/>
    </source>
</evidence>
<evidence type="ECO:0000256" key="10">
    <source>
        <dbReference type="ARBA" id="ARBA00048048"/>
    </source>
</evidence>
<evidence type="ECO:0000256" key="9">
    <source>
        <dbReference type="ARBA" id="ARBA00023315"/>
    </source>
</evidence>
<comment type="function">
    <text evidence="11">Mediates the reversible addition of palmitate to target proteins, thereby regulating their membrane association and biological function.</text>
</comment>
<dbReference type="GO" id="GO:0005789">
    <property type="term" value="C:endoplasmic reticulum membrane"/>
    <property type="evidence" value="ECO:0007669"/>
    <property type="project" value="UniProtKB-SubCell"/>
</dbReference>
<feature type="active site" description="S-palmitoyl cysteine intermediate" evidence="11">
    <location>
        <position position="169"/>
    </location>
</feature>
<evidence type="ECO:0000256" key="2">
    <source>
        <dbReference type="ARBA" id="ARBA00022679"/>
    </source>
</evidence>
<dbReference type="HAMAP" id="MF_03199">
    <property type="entry name" value="DHHC_PAT_PFA4"/>
    <property type="match status" value="1"/>
</dbReference>
<accession>A0A167VLS1</accession>
<feature type="transmembrane region" description="Helical" evidence="11 12">
    <location>
        <begin position="227"/>
        <end position="248"/>
    </location>
</feature>
<feature type="region of interest" description="Disordered" evidence="13">
    <location>
        <begin position="287"/>
        <end position="308"/>
    </location>
</feature>
<keyword evidence="16" id="KW-1185">Reference proteome</keyword>
<dbReference type="Pfam" id="PF01529">
    <property type="entry name" value="DHHC"/>
    <property type="match status" value="1"/>
</dbReference>
<feature type="region of interest" description="Disordered" evidence="13">
    <location>
        <begin position="89"/>
        <end position="133"/>
    </location>
</feature>
<dbReference type="GO" id="GO:0019706">
    <property type="term" value="F:protein-cysteine S-palmitoyltransferase activity"/>
    <property type="evidence" value="ECO:0007669"/>
    <property type="project" value="UniProtKB-UniRule"/>
</dbReference>
<evidence type="ECO:0000256" key="12">
    <source>
        <dbReference type="RuleBase" id="RU079119"/>
    </source>
</evidence>
<evidence type="ECO:0000256" key="11">
    <source>
        <dbReference type="HAMAP-Rule" id="MF_03199"/>
    </source>
</evidence>
<keyword evidence="2 11" id="KW-0808">Transferase</keyword>
<feature type="transmembrane region" description="Helical" evidence="11 12">
    <location>
        <begin position="48"/>
        <end position="68"/>
    </location>
</feature>
<dbReference type="STRING" id="1081102.A0A167VLS1"/>
<evidence type="ECO:0000256" key="8">
    <source>
        <dbReference type="ARBA" id="ARBA00023288"/>
    </source>
</evidence>
<dbReference type="AlphaFoldDB" id="A0A167VLS1"/>
<feature type="transmembrane region" description="Helical" evidence="11 12">
    <location>
        <begin position="12"/>
        <end position="36"/>
    </location>
</feature>
<reference evidence="15 16" key="1">
    <citation type="journal article" date="2016" name="Genome Biol. Evol.">
        <title>Divergent and convergent evolution of fungal pathogenicity.</title>
        <authorList>
            <person name="Shang Y."/>
            <person name="Xiao G."/>
            <person name="Zheng P."/>
            <person name="Cen K."/>
            <person name="Zhan S."/>
            <person name="Wang C."/>
        </authorList>
    </citation>
    <scope>NUCLEOTIDE SEQUENCE [LARGE SCALE GENOMIC DNA]</scope>
    <source>
        <strain evidence="15 16">RCEF 264</strain>
    </source>
</reference>
<evidence type="ECO:0000259" key="14">
    <source>
        <dbReference type="Pfam" id="PF01529"/>
    </source>
</evidence>
<keyword evidence="4 11" id="KW-0256">Endoplasmic reticulum</keyword>